<sequence>MTDDVAADRTLAREYLTPRSLGLLVVFLLLAGVFAGLMQWQLSRAVDRGVVERRATEQVVSLSSVARPDAQQTDASVGQSVSAEGRLVPQDTFVVGDRLNRGQRGWWVVGHAALDDGSQLALGLGWAPTEEAARRAADEVRAAPAEPRDFVGRYVDSDGAEPTASGDPRALVGVSTARLVNLWTLPADAPVYEGVMTLRQAPAGLTAIWSPKPGEQVELNLLNVLYAVEWALFAVFALYIWYRLVRDRWEARQQPVDEDERVPVDA</sequence>
<keyword evidence="1" id="KW-1003">Cell membrane</keyword>
<accession>A0ABW4LD66</accession>
<comment type="caution">
    <text evidence="2">The sequence shown here is derived from an EMBL/GenBank/DDBJ whole genome shotgun (WGS) entry which is preliminary data.</text>
</comment>
<dbReference type="EMBL" id="JBHUEA010000007">
    <property type="protein sequence ID" value="MFD1721099.1"/>
    <property type="molecule type" value="Genomic_DNA"/>
</dbReference>
<comment type="subcellular location">
    <subcellularLocation>
        <location evidence="1">Cell membrane</location>
        <topology evidence="1">Multi-pass membrane protein</topology>
    </subcellularLocation>
</comment>
<keyword evidence="3" id="KW-1185">Reference proteome</keyword>
<feature type="transmembrane region" description="Helical" evidence="1">
    <location>
        <begin position="221"/>
        <end position="242"/>
    </location>
</feature>
<comment type="similarity">
    <text evidence="1">Belongs to the SURF1 family.</text>
</comment>
<protein>
    <recommendedName>
        <fullName evidence="1">SURF1-like protein</fullName>
    </recommendedName>
</protein>
<organism evidence="2 3">
    <name type="scientific">Amnibacterium endophyticum</name>
    <dbReference type="NCBI Taxonomy" id="2109337"/>
    <lineage>
        <taxon>Bacteria</taxon>
        <taxon>Bacillati</taxon>
        <taxon>Actinomycetota</taxon>
        <taxon>Actinomycetes</taxon>
        <taxon>Micrococcales</taxon>
        <taxon>Microbacteriaceae</taxon>
        <taxon>Amnibacterium</taxon>
    </lineage>
</organism>
<proteinExistence type="inferred from homology"/>
<feature type="transmembrane region" description="Helical" evidence="1">
    <location>
        <begin position="20"/>
        <end position="38"/>
    </location>
</feature>
<evidence type="ECO:0000256" key="1">
    <source>
        <dbReference type="RuleBase" id="RU363076"/>
    </source>
</evidence>
<gene>
    <name evidence="2" type="ORF">ACFSBI_06010</name>
</gene>
<evidence type="ECO:0000313" key="2">
    <source>
        <dbReference type="EMBL" id="MFD1721099.1"/>
    </source>
</evidence>
<keyword evidence="1" id="KW-0812">Transmembrane</keyword>
<dbReference type="PROSITE" id="PS50895">
    <property type="entry name" value="SURF1"/>
    <property type="match status" value="1"/>
</dbReference>
<keyword evidence="1" id="KW-0472">Membrane</keyword>
<dbReference type="Proteomes" id="UP001597347">
    <property type="component" value="Unassembled WGS sequence"/>
</dbReference>
<keyword evidence="1" id="KW-1133">Transmembrane helix</keyword>
<reference evidence="3" key="1">
    <citation type="journal article" date="2019" name="Int. J. Syst. Evol. Microbiol.">
        <title>The Global Catalogue of Microorganisms (GCM) 10K type strain sequencing project: providing services to taxonomists for standard genome sequencing and annotation.</title>
        <authorList>
            <consortium name="The Broad Institute Genomics Platform"/>
            <consortium name="The Broad Institute Genome Sequencing Center for Infectious Disease"/>
            <person name="Wu L."/>
            <person name="Ma J."/>
        </authorList>
    </citation>
    <scope>NUCLEOTIDE SEQUENCE [LARGE SCALE GENOMIC DNA]</scope>
    <source>
        <strain evidence="3">CGMCC 1.12471</strain>
    </source>
</reference>
<name>A0ABW4LD66_9MICO</name>
<dbReference type="RefSeq" id="WP_377933036.1">
    <property type="nucleotide sequence ID" value="NZ_JBHUEA010000007.1"/>
</dbReference>
<evidence type="ECO:0000313" key="3">
    <source>
        <dbReference type="Proteomes" id="UP001597347"/>
    </source>
</evidence>
<dbReference type="InterPro" id="IPR002994">
    <property type="entry name" value="Surf1/Shy1"/>
</dbReference>
<dbReference type="Pfam" id="PF02104">
    <property type="entry name" value="SURF1"/>
    <property type="match status" value="1"/>
</dbReference>